<evidence type="ECO:0000313" key="4">
    <source>
        <dbReference type="EMBL" id="MDT0330173.1"/>
    </source>
</evidence>
<feature type="region of interest" description="Disordered" evidence="2">
    <location>
        <begin position="295"/>
        <end position="318"/>
    </location>
</feature>
<comment type="similarity">
    <text evidence="1">Belongs to the short-chain dehydrogenases/reductases (SDR) family.</text>
</comment>
<dbReference type="InterPro" id="IPR057326">
    <property type="entry name" value="KR_dom"/>
</dbReference>
<dbReference type="PRINTS" id="PR00081">
    <property type="entry name" value="GDHRDH"/>
</dbReference>
<evidence type="ECO:0000313" key="5">
    <source>
        <dbReference type="Proteomes" id="UP001183390"/>
    </source>
</evidence>
<evidence type="ECO:0000256" key="1">
    <source>
        <dbReference type="RuleBase" id="RU000363"/>
    </source>
</evidence>
<dbReference type="GO" id="GO:0016491">
    <property type="term" value="F:oxidoreductase activity"/>
    <property type="evidence" value="ECO:0007669"/>
    <property type="project" value="UniProtKB-KW"/>
</dbReference>
<keyword evidence="4" id="KW-0560">Oxidoreductase</keyword>
<accession>A0ABU2MBX6</accession>
<dbReference type="InterPro" id="IPR036291">
    <property type="entry name" value="NAD(P)-bd_dom_sf"/>
</dbReference>
<comment type="caution">
    <text evidence="4">The sequence shown here is derived from an EMBL/GenBank/DDBJ whole genome shotgun (WGS) entry which is preliminary data.</text>
</comment>
<dbReference type="InterPro" id="IPR002347">
    <property type="entry name" value="SDR_fam"/>
</dbReference>
<organism evidence="4 5">
    <name type="scientific">Nocardiopsis lambiniae</name>
    <dbReference type="NCBI Taxonomy" id="3075539"/>
    <lineage>
        <taxon>Bacteria</taxon>
        <taxon>Bacillati</taxon>
        <taxon>Actinomycetota</taxon>
        <taxon>Actinomycetes</taxon>
        <taxon>Streptosporangiales</taxon>
        <taxon>Nocardiopsidaceae</taxon>
        <taxon>Nocardiopsis</taxon>
    </lineage>
</organism>
<evidence type="ECO:0000256" key="2">
    <source>
        <dbReference type="SAM" id="MobiDB-lite"/>
    </source>
</evidence>
<dbReference type="EMBL" id="JAVREP010000011">
    <property type="protein sequence ID" value="MDT0330173.1"/>
    <property type="molecule type" value="Genomic_DNA"/>
</dbReference>
<dbReference type="CDD" id="cd05374">
    <property type="entry name" value="17beta-HSD-like_SDR_c"/>
    <property type="match status" value="1"/>
</dbReference>
<name>A0ABU2MBX6_9ACTN</name>
<dbReference type="Gene3D" id="3.40.50.720">
    <property type="entry name" value="NAD(P)-binding Rossmann-like Domain"/>
    <property type="match status" value="1"/>
</dbReference>
<dbReference type="Proteomes" id="UP001183390">
    <property type="component" value="Unassembled WGS sequence"/>
</dbReference>
<dbReference type="SMART" id="SM00822">
    <property type="entry name" value="PKS_KR"/>
    <property type="match status" value="1"/>
</dbReference>
<reference evidence="5" key="1">
    <citation type="submission" date="2023-07" db="EMBL/GenBank/DDBJ databases">
        <title>30 novel species of actinomycetes from the DSMZ collection.</title>
        <authorList>
            <person name="Nouioui I."/>
        </authorList>
    </citation>
    <scope>NUCLEOTIDE SEQUENCE [LARGE SCALE GENOMIC DNA]</scope>
    <source>
        <strain evidence="5">DSM 44743</strain>
    </source>
</reference>
<feature type="domain" description="Ketoreductase" evidence="3">
    <location>
        <begin position="19"/>
        <end position="200"/>
    </location>
</feature>
<keyword evidence="5" id="KW-1185">Reference proteome</keyword>
<dbReference type="PANTHER" id="PTHR43313:SF1">
    <property type="entry name" value="3BETA-HYDROXYSTEROID DEHYDROGENASE DHS-16"/>
    <property type="match status" value="1"/>
</dbReference>
<dbReference type="SUPFAM" id="SSF51735">
    <property type="entry name" value="NAD(P)-binding Rossmann-fold domains"/>
    <property type="match status" value="1"/>
</dbReference>
<dbReference type="PRINTS" id="PR00080">
    <property type="entry name" value="SDRFAMILY"/>
</dbReference>
<proteinExistence type="inferred from homology"/>
<dbReference type="Pfam" id="PF00106">
    <property type="entry name" value="adh_short"/>
    <property type="match status" value="1"/>
</dbReference>
<protein>
    <submittedName>
        <fullName evidence="4">SDR family oxidoreductase</fullName>
        <ecNumber evidence="4">1.1.-.-</ecNumber>
    </submittedName>
</protein>
<dbReference type="EC" id="1.1.-.-" evidence="4"/>
<evidence type="ECO:0000259" key="3">
    <source>
        <dbReference type="SMART" id="SM00822"/>
    </source>
</evidence>
<gene>
    <name evidence="4" type="ORF">RM479_17305</name>
</gene>
<dbReference type="PANTHER" id="PTHR43313">
    <property type="entry name" value="SHORT-CHAIN DEHYDROGENASE/REDUCTASE FAMILY 9C"/>
    <property type="match status" value="1"/>
</dbReference>
<dbReference type="RefSeq" id="WP_311512753.1">
    <property type="nucleotide sequence ID" value="NZ_JAVREP010000011.1"/>
</dbReference>
<sequence>MSRNAWWNAKGRAADTSGGPVLVTGASSGLGRECALDLERRGFEVLAGVRRVEDGEKLLARSSRGRLEYAIIDVTDEESVEASAEFVRSRHPGLRGLVNNAGIAVSAPLETVDSATLRRQLETNVVGQLAMVRAHLPHLRRSRGRIVNITSGLGRVAIPYLGAYAAAQFAKEALSDALRRELATSGVGVSVVQPGAIMTPIWGKISALADDALSSAPPAVAAVYRASFTAFLKANAGAAAESTTTPQQFADAVARALTDSVPRTRYRVGPDARTADLLSRILPDRLLDRRFAAVPPTREEWEKAGPVPRPDDRTPWPY</sequence>